<name>A0ACC0W252_9STRA</name>
<evidence type="ECO:0000313" key="2">
    <source>
        <dbReference type="Proteomes" id="UP001163321"/>
    </source>
</evidence>
<dbReference type="Proteomes" id="UP001163321">
    <property type="component" value="Chromosome 4"/>
</dbReference>
<reference evidence="1 2" key="1">
    <citation type="journal article" date="2022" name="bioRxiv">
        <title>The genome of the oomycete Peronosclerospora sorghi, a cosmopolitan pathogen of maize and sorghum, is inflated with dispersed pseudogenes.</title>
        <authorList>
            <person name="Fletcher K."/>
            <person name="Martin F."/>
            <person name="Isakeit T."/>
            <person name="Cavanaugh K."/>
            <person name="Magill C."/>
            <person name="Michelmore R."/>
        </authorList>
    </citation>
    <scope>NUCLEOTIDE SEQUENCE [LARGE SCALE GENOMIC DNA]</scope>
    <source>
        <strain evidence="1">P6</strain>
    </source>
</reference>
<sequence length="76" mass="8990">MYISDTKKLFYSTDIGECCFLQLQLAAIQLLQNFEWVPFCAWYWQYALWSDHNWHTSTEETIHNLSLGLKLACVLV</sequence>
<dbReference type="EMBL" id="CM047583">
    <property type="protein sequence ID" value="KAI9912401.1"/>
    <property type="molecule type" value="Genomic_DNA"/>
</dbReference>
<evidence type="ECO:0000313" key="1">
    <source>
        <dbReference type="EMBL" id="KAI9912401.1"/>
    </source>
</evidence>
<protein>
    <submittedName>
        <fullName evidence="1">Uncharacterized protein</fullName>
    </submittedName>
</protein>
<keyword evidence="2" id="KW-1185">Reference proteome</keyword>
<proteinExistence type="predicted"/>
<gene>
    <name evidence="1" type="ORF">PsorP6_005476</name>
</gene>
<comment type="caution">
    <text evidence="1">The sequence shown here is derived from an EMBL/GenBank/DDBJ whole genome shotgun (WGS) entry which is preliminary data.</text>
</comment>
<organism evidence="1 2">
    <name type="scientific">Peronosclerospora sorghi</name>
    <dbReference type="NCBI Taxonomy" id="230839"/>
    <lineage>
        <taxon>Eukaryota</taxon>
        <taxon>Sar</taxon>
        <taxon>Stramenopiles</taxon>
        <taxon>Oomycota</taxon>
        <taxon>Peronosporomycetes</taxon>
        <taxon>Peronosporales</taxon>
        <taxon>Peronosporaceae</taxon>
        <taxon>Peronosclerospora</taxon>
    </lineage>
</organism>
<accession>A0ACC0W252</accession>